<comment type="cofactor">
    <cofactor evidence="1">
        <name>pyrroloquinoline quinone</name>
        <dbReference type="ChEBI" id="CHEBI:58442"/>
    </cofactor>
</comment>
<protein>
    <submittedName>
        <fullName evidence="8">PQQ-dependent dehydrogenase, methanol/ethanol family</fullName>
        <ecNumber evidence="8">1.1.2.-</ecNumber>
    </submittedName>
</protein>
<dbReference type="SUPFAM" id="SSF50998">
    <property type="entry name" value="Quinoprotein alcohol dehydrogenase-like"/>
    <property type="match status" value="1"/>
</dbReference>
<dbReference type="Proteomes" id="UP001595886">
    <property type="component" value="Unassembled WGS sequence"/>
</dbReference>
<dbReference type="PANTHER" id="PTHR32303">
    <property type="entry name" value="QUINOPROTEIN ALCOHOL DEHYDROGENASE (CYTOCHROME C)"/>
    <property type="match status" value="1"/>
</dbReference>
<evidence type="ECO:0000256" key="6">
    <source>
        <dbReference type="SAM" id="SignalP"/>
    </source>
</evidence>
<evidence type="ECO:0000256" key="2">
    <source>
        <dbReference type="ARBA" id="ARBA00008156"/>
    </source>
</evidence>
<keyword evidence="4" id="KW-0634">PQQ</keyword>
<feature type="signal peptide" evidence="6">
    <location>
        <begin position="1"/>
        <end position="30"/>
    </location>
</feature>
<comment type="caution">
    <text evidence="8">The sequence shown here is derived from an EMBL/GenBank/DDBJ whole genome shotgun (WGS) entry which is preliminary data.</text>
</comment>
<dbReference type="RefSeq" id="WP_380019949.1">
    <property type="nucleotide sequence ID" value="NZ_JBHSHD010000006.1"/>
</dbReference>
<dbReference type="SMART" id="SM00564">
    <property type="entry name" value="PQQ"/>
    <property type="match status" value="5"/>
</dbReference>
<proteinExistence type="inferred from homology"/>
<dbReference type="EMBL" id="JBHSHD010000006">
    <property type="protein sequence ID" value="MFC4820123.1"/>
    <property type="molecule type" value="Genomic_DNA"/>
</dbReference>
<keyword evidence="6" id="KW-0732">Signal</keyword>
<feature type="domain" description="Pyrrolo-quinoline quinone repeat" evidence="7">
    <location>
        <begin position="502"/>
        <end position="560"/>
    </location>
</feature>
<evidence type="ECO:0000313" key="8">
    <source>
        <dbReference type="EMBL" id="MFC4820123.1"/>
    </source>
</evidence>
<dbReference type="InterPro" id="IPR017512">
    <property type="entry name" value="PQQ_MeOH/EtOH_DH"/>
</dbReference>
<evidence type="ECO:0000256" key="5">
    <source>
        <dbReference type="ARBA" id="ARBA00023002"/>
    </source>
</evidence>
<organism evidence="8 9">
    <name type="scientific">Dokdonella ginsengisoli</name>
    <dbReference type="NCBI Taxonomy" id="363846"/>
    <lineage>
        <taxon>Bacteria</taxon>
        <taxon>Pseudomonadati</taxon>
        <taxon>Pseudomonadota</taxon>
        <taxon>Gammaproteobacteria</taxon>
        <taxon>Lysobacterales</taxon>
        <taxon>Rhodanobacteraceae</taxon>
        <taxon>Dokdonella</taxon>
    </lineage>
</organism>
<dbReference type="InterPro" id="IPR002372">
    <property type="entry name" value="PQQ_rpt_dom"/>
</dbReference>
<dbReference type="GO" id="GO:0016491">
    <property type="term" value="F:oxidoreductase activity"/>
    <property type="evidence" value="ECO:0007669"/>
    <property type="project" value="UniProtKB-KW"/>
</dbReference>
<dbReference type="NCBIfam" id="TIGR03075">
    <property type="entry name" value="PQQ_enz_alc_DH"/>
    <property type="match status" value="1"/>
</dbReference>
<comment type="similarity">
    <text evidence="2">Belongs to the bacterial PQQ dehydrogenase family.</text>
</comment>
<dbReference type="Pfam" id="PF01011">
    <property type="entry name" value="PQQ"/>
    <property type="match status" value="2"/>
</dbReference>
<dbReference type="Gene3D" id="2.140.10.10">
    <property type="entry name" value="Quinoprotein alcohol dehydrogenase-like superfamily"/>
    <property type="match status" value="1"/>
</dbReference>
<dbReference type="PANTHER" id="PTHR32303:SF4">
    <property type="entry name" value="QUINOPROTEIN GLUCOSE DEHYDROGENASE"/>
    <property type="match status" value="1"/>
</dbReference>
<keyword evidence="5 8" id="KW-0560">Oxidoreductase</keyword>
<sequence length="625" mass="68246">MSRFFAGYQPRSFALCAAVAAALVAGAATANDEVMKMSQNPDGWGTPSGDYAGTRHSKLADITKSNAKDLEMVWSMSTGGPRGHEGQPLVIGNTMYYVSGYPNYVWALDLSEPDAYHVLWKYSPKQDEHAVAVACCDTVNRGASYADGKLVFNTLDGQLIALDAKTGKEVWKVKHAEPKKGETSTPAPLIVKDLVITGMGGDEFGARGRLAAYRLADGKEAWVCHSTGPDKDVCLGKDFNKAHPEHGQLGDLGVKSYPGDEWQRGGGAPWGWLTYDPKLDLVYYGTGNPGLWSPTYRCKYKTHEECNKGDQDNKWSMTIFARKPDTGEAVWGYQKTPFDQWDYDGINENILVEIDGKPVLVNFDRNGFAYVLDRRDGTILHANKYVNVDWAEKIDLKTGRPIKVKEHSPFDLNKPVKASPSAMGGKDQQPCAVDPKDSKIFFCPTNNWYMEDEPKERGAIMTGIVYVFANVAMKPEKPGNLGNFKAFDVTTGKTKWEINEKFPTWGGALVTDGGVVFYGTLDGWFRAVDKDSGKILWSKKLSSGIIGNPITYKVAGHQYVSVFTGIGGWIGLPIAGGLDPSDPFGALGAVGLAYQNGFDKIPTGGSLFTFRVDTGEAVGKKVAQK</sequence>
<evidence type="ECO:0000313" key="9">
    <source>
        <dbReference type="Proteomes" id="UP001595886"/>
    </source>
</evidence>
<evidence type="ECO:0000259" key="7">
    <source>
        <dbReference type="Pfam" id="PF01011"/>
    </source>
</evidence>
<evidence type="ECO:0000256" key="1">
    <source>
        <dbReference type="ARBA" id="ARBA00001931"/>
    </source>
</evidence>
<gene>
    <name evidence="8" type="ORF">ACFO6Q_07300</name>
</gene>
<dbReference type="InterPro" id="IPR011047">
    <property type="entry name" value="Quinoprotein_ADH-like_sf"/>
</dbReference>
<accession>A0ABV9QTN8</accession>
<keyword evidence="9" id="KW-1185">Reference proteome</keyword>
<keyword evidence="3" id="KW-0479">Metal-binding</keyword>
<reference evidence="9" key="1">
    <citation type="journal article" date="2019" name="Int. J. Syst. Evol. Microbiol.">
        <title>The Global Catalogue of Microorganisms (GCM) 10K type strain sequencing project: providing services to taxonomists for standard genome sequencing and annotation.</title>
        <authorList>
            <consortium name="The Broad Institute Genomics Platform"/>
            <consortium name="The Broad Institute Genome Sequencing Center for Infectious Disease"/>
            <person name="Wu L."/>
            <person name="Ma J."/>
        </authorList>
    </citation>
    <scope>NUCLEOTIDE SEQUENCE [LARGE SCALE GENOMIC DNA]</scope>
    <source>
        <strain evidence="9">CCUG 30340</strain>
    </source>
</reference>
<dbReference type="EC" id="1.1.2.-" evidence="8"/>
<evidence type="ECO:0000256" key="4">
    <source>
        <dbReference type="ARBA" id="ARBA00022891"/>
    </source>
</evidence>
<name>A0ABV9QTN8_9GAMM</name>
<feature type="chain" id="PRO_5047421409" evidence="6">
    <location>
        <begin position="31"/>
        <end position="625"/>
    </location>
</feature>
<feature type="domain" description="Pyrrolo-quinoline quinone repeat" evidence="7">
    <location>
        <begin position="44"/>
        <end position="381"/>
    </location>
</feature>
<dbReference type="InterPro" id="IPR018391">
    <property type="entry name" value="PQQ_b-propeller_rpt"/>
</dbReference>
<evidence type="ECO:0000256" key="3">
    <source>
        <dbReference type="ARBA" id="ARBA00022723"/>
    </source>
</evidence>